<dbReference type="Proteomes" id="UP000282837">
    <property type="component" value="Unassembled WGS sequence"/>
</dbReference>
<evidence type="ECO:0000313" key="2">
    <source>
        <dbReference type="EMBL" id="RVU05433.1"/>
    </source>
</evidence>
<dbReference type="AlphaFoldDB" id="A0A437N699"/>
<gene>
    <name evidence="2" type="ORF">EOE18_09030</name>
</gene>
<keyword evidence="1" id="KW-0732">Signal</keyword>
<keyword evidence="3" id="KW-1185">Reference proteome</keyword>
<sequence length="229" mass="24281">MRYRLNLALSALLLGSAATPALAQGPAHGFVPMGEVVDAPFGYSEMCESAPALCQSFASSAQAAPAPMLANAAGTLLTQPTAALAEGTLDQAATPLLAQNDEPALMAALYRVNLRVNRVVAQKTDMTVYGREEMWRPSGTGPRAAGDCEDLALEKRVELLGQNFPADRLFMGIVYSRASGVHAVLVARMAQGDLVLDNRTNTITPWDATGYRWLSIQTPGAPAEWHLAG</sequence>
<dbReference type="Pfam" id="PF06035">
    <property type="entry name" value="Peptidase_C93"/>
    <property type="match status" value="1"/>
</dbReference>
<protein>
    <recommendedName>
        <fullName evidence="4">Transglutaminase</fullName>
    </recommendedName>
</protein>
<dbReference type="RefSeq" id="WP_127708584.1">
    <property type="nucleotide sequence ID" value="NZ_SACO01000005.1"/>
</dbReference>
<proteinExistence type="predicted"/>
<comment type="caution">
    <text evidence="2">The sequence shown here is derived from an EMBL/GenBank/DDBJ whole genome shotgun (WGS) entry which is preliminary data.</text>
</comment>
<dbReference type="PANTHER" id="PTHR39327:SF1">
    <property type="entry name" value="BLR5470 PROTEIN"/>
    <property type="match status" value="1"/>
</dbReference>
<accession>A0A437N699</accession>
<feature type="signal peptide" evidence="1">
    <location>
        <begin position="1"/>
        <end position="23"/>
    </location>
</feature>
<dbReference type="OrthoDB" id="5401788at2"/>
<organism evidence="2 3">
    <name type="scientific">Novosphingobium umbonatum</name>
    <dbReference type="NCBI Taxonomy" id="1908524"/>
    <lineage>
        <taxon>Bacteria</taxon>
        <taxon>Pseudomonadati</taxon>
        <taxon>Pseudomonadota</taxon>
        <taxon>Alphaproteobacteria</taxon>
        <taxon>Sphingomonadales</taxon>
        <taxon>Sphingomonadaceae</taxon>
        <taxon>Novosphingobium</taxon>
    </lineage>
</organism>
<dbReference type="EMBL" id="SACO01000005">
    <property type="protein sequence ID" value="RVU05433.1"/>
    <property type="molecule type" value="Genomic_DNA"/>
</dbReference>
<evidence type="ECO:0000313" key="3">
    <source>
        <dbReference type="Proteomes" id="UP000282837"/>
    </source>
</evidence>
<dbReference type="InterPro" id="IPR010319">
    <property type="entry name" value="Transglutaminase-like_Cys_pept"/>
</dbReference>
<dbReference type="PANTHER" id="PTHR39327">
    <property type="match status" value="1"/>
</dbReference>
<evidence type="ECO:0008006" key="4">
    <source>
        <dbReference type="Google" id="ProtNLM"/>
    </source>
</evidence>
<feature type="chain" id="PRO_5019327666" description="Transglutaminase" evidence="1">
    <location>
        <begin position="24"/>
        <end position="229"/>
    </location>
</feature>
<evidence type="ECO:0000256" key="1">
    <source>
        <dbReference type="SAM" id="SignalP"/>
    </source>
</evidence>
<reference evidence="2 3" key="1">
    <citation type="submission" date="2019-01" db="EMBL/GenBank/DDBJ databases">
        <authorList>
            <person name="Chen W.-M."/>
        </authorList>
    </citation>
    <scope>NUCLEOTIDE SEQUENCE [LARGE SCALE GENOMIC DNA]</scope>
    <source>
        <strain evidence="2 3">FSY-9</strain>
    </source>
</reference>
<dbReference type="Gene3D" id="3.10.620.30">
    <property type="match status" value="1"/>
</dbReference>
<name>A0A437N699_9SPHN</name>